<protein>
    <submittedName>
        <fullName evidence="2">Uncharacterized protein</fullName>
    </submittedName>
</protein>
<accession>A0A5B8MJX8</accession>
<gene>
    <name evidence="2" type="ORF">A3770_04p32270</name>
</gene>
<reference evidence="2 3" key="1">
    <citation type="submission" date="2018-07" db="EMBL/GenBank/DDBJ databases">
        <title>The complete nuclear genome of the prasinophyte Chloropicon primus (CCMP1205).</title>
        <authorList>
            <person name="Pombert J.-F."/>
            <person name="Otis C."/>
            <person name="Turmel M."/>
            <person name="Lemieux C."/>
        </authorList>
    </citation>
    <scope>NUCLEOTIDE SEQUENCE [LARGE SCALE GENOMIC DNA]</scope>
    <source>
        <strain evidence="2 3">CCMP1205</strain>
    </source>
</reference>
<dbReference type="Proteomes" id="UP000316726">
    <property type="component" value="Chromosome 4"/>
</dbReference>
<evidence type="ECO:0000313" key="2">
    <source>
        <dbReference type="EMBL" id="QDZ20709.1"/>
    </source>
</evidence>
<evidence type="ECO:0000256" key="1">
    <source>
        <dbReference type="SAM" id="MobiDB-lite"/>
    </source>
</evidence>
<proteinExistence type="predicted"/>
<keyword evidence="3" id="KW-1185">Reference proteome</keyword>
<feature type="compositionally biased region" description="Gly residues" evidence="1">
    <location>
        <begin position="1"/>
        <end position="10"/>
    </location>
</feature>
<organism evidence="2 3">
    <name type="scientific">Chloropicon primus</name>
    <dbReference type="NCBI Taxonomy" id="1764295"/>
    <lineage>
        <taxon>Eukaryota</taxon>
        <taxon>Viridiplantae</taxon>
        <taxon>Chlorophyta</taxon>
        <taxon>Chloropicophyceae</taxon>
        <taxon>Chloropicales</taxon>
        <taxon>Chloropicaceae</taxon>
        <taxon>Chloropicon</taxon>
    </lineage>
</organism>
<evidence type="ECO:0000313" key="3">
    <source>
        <dbReference type="Proteomes" id="UP000316726"/>
    </source>
</evidence>
<feature type="region of interest" description="Disordered" evidence="1">
    <location>
        <begin position="1"/>
        <end position="26"/>
    </location>
</feature>
<name>A0A5B8MJX8_9CHLO</name>
<dbReference type="AlphaFoldDB" id="A0A5B8MJX8"/>
<dbReference type="EMBL" id="CP031037">
    <property type="protein sequence ID" value="QDZ20709.1"/>
    <property type="molecule type" value="Genomic_DNA"/>
</dbReference>
<sequence>MVGEGLGSLGSAGDLNPGKVGTGPDKRDWEEIVHLLEIVDRASLKKMTKSQLVQVIMDLLAVTSQLQVEKEKQFKEAVETILKRNTKNEAKRKVQIEKDQTWIEERQKTSP</sequence>